<gene>
    <name evidence="1" type="ORF">CEXT_520851</name>
</gene>
<protein>
    <submittedName>
        <fullName evidence="1">Uncharacterized protein</fullName>
    </submittedName>
</protein>
<dbReference type="EMBL" id="BPLR01003793">
    <property type="protein sequence ID" value="GIX88709.1"/>
    <property type="molecule type" value="Genomic_DNA"/>
</dbReference>
<keyword evidence="2" id="KW-1185">Reference proteome</keyword>
<reference evidence="1 2" key="1">
    <citation type="submission" date="2021-06" db="EMBL/GenBank/DDBJ databases">
        <title>Caerostris extrusa draft genome.</title>
        <authorList>
            <person name="Kono N."/>
            <person name="Arakawa K."/>
        </authorList>
    </citation>
    <scope>NUCLEOTIDE SEQUENCE [LARGE SCALE GENOMIC DNA]</scope>
</reference>
<name>A0AAV4NYL4_CAEEX</name>
<organism evidence="1 2">
    <name type="scientific">Caerostris extrusa</name>
    <name type="common">Bark spider</name>
    <name type="synonym">Caerostris bankana</name>
    <dbReference type="NCBI Taxonomy" id="172846"/>
    <lineage>
        <taxon>Eukaryota</taxon>
        <taxon>Metazoa</taxon>
        <taxon>Ecdysozoa</taxon>
        <taxon>Arthropoda</taxon>
        <taxon>Chelicerata</taxon>
        <taxon>Arachnida</taxon>
        <taxon>Araneae</taxon>
        <taxon>Araneomorphae</taxon>
        <taxon>Entelegynae</taxon>
        <taxon>Araneoidea</taxon>
        <taxon>Araneidae</taxon>
        <taxon>Caerostris</taxon>
    </lineage>
</organism>
<comment type="caution">
    <text evidence="1">The sequence shown here is derived from an EMBL/GenBank/DDBJ whole genome shotgun (WGS) entry which is preliminary data.</text>
</comment>
<evidence type="ECO:0000313" key="2">
    <source>
        <dbReference type="Proteomes" id="UP001054945"/>
    </source>
</evidence>
<dbReference type="AlphaFoldDB" id="A0AAV4NYL4"/>
<accession>A0AAV4NYL4</accession>
<sequence length="139" mass="16219">MLPWRKIPRYSVDEEQRWLCNSPVKPKYRGSLQYERCDLFSEKKKSFCPLDQFYKNPLSSPLSPSPLTQSITDKWYTIQTSRPLPPKSSTSSLIYSPDYSKIHSNLESRDGGSAPDKHVIPCPNRIRLNVRVLRRHLLK</sequence>
<dbReference type="Proteomes" id="UP001054945">
    <property type="component" value="Unassembled WGS sequence"/>
</dbReference>
<evidence type="ECO:0000313" key="1">
    <source>
        <dbReference type="EMBL" id="GIX88709.1"/>
    </source>
</evidence>
<proteinExistence type="predicted"/>